<evidence type="ECO:0000256" key="1">
    <source>
        <dbReference type="SAM" id="MobiDB-lite"/>
    </source>
</evidence>
<dbReference type="Gene3D" id="3.10.450.50">
    <property type="match status" value="1"/>
</dbReference>
<evidence type="ECO:0000313" key="3">
    <source>
        <dbReference type="EMBL" id="MBB6093304.1"/>
    </source>
</evidence>
<dbReference type="RefSeq" id="WP_184331509.1">
    <property type="nucleotide sequence ID" value="NZ_JACHHZ010000002.1"/>
</dbReference>
<comment type="caution">
    <text evidence="3">The sequence shown here is derived from an EMBL/GenBank/DDBJ whole genome shotgun (WGS) entry which is preliminary data.</text>
</comment>
<evidence type="ECO:0000313" key="4">
    <source>
        <dbReference type="Proteomes" id="UP000588068"/>
    </source>
</evidence>
<dbReference type="SUPFAM" id="SSF54427">
    <property type="entry name" value="NTF2-like"/>
    <property type="match status" value="1"/>
</dbReference>
<proteinExistence type="predicted"/>
<keyword evidence="4" id="KW-1185">Reference proteome</keyword>
<organism evidence="3 4">
    <name type="scientific">Povalibacter uvarum</name>
    <dbReference type="NCBI Taxonomy" id="732238"/>
    <lineage>
        <taxon>Bacteria</taxon>
        <taxon>Pseudomonadati</taxon>
        <taxon>Pseudomonadota</taxon>
        <taxon>Gammaproteobacteria</taxon>
        <taxon>Steroidobacterales</taxon>
        <taxon>Steroidobacteraceae</taxon>
        <taxon>Povalibacter</taxon>
    </lineage>
</organism>
<feature type="signal peptide" evidence="2">
    <location>
        <begin position="1"/>
        <end position="25"/>
    </location>
</feature>
<gene>
    <name evidence="3" type="ORF">HNQ60_002182</name>
</gene>
<feature type="region of interest" description="Disordered" evidence="1">
    <location>
        <begin position="49"/>
        <end position="80"/>
    </location>
</feature>
<feature type="chain" id="PRO_5032477889" evidence="2">
    <location>
        <begin position="26"/>
        <end position="209"/>
    </location>
</feature>
<name>A0A841HL49_9GAMM</name>
<dbReference type="AlphaFoldDB" id="A0A841HL49"/>
<protein>
    <submittedName>
        <fullName evidence="3">Uncharacterized protein</fullName>
    </submittedName>
</protein>
<accession>A0A841HL49</accession>
<keyword evidence="2" id="KW-0732">Signal</keyword>
<dbReference type="InterPro" id="IPR032710">
    <property type="entry name" value="NTF2-like_dom_sf"/>
</dbReference>
<reference evidence="3 4" key="1">
    <citation type="submission" date="2020-08" db="EMBL/GenBank/DDBJ databases">
        <title>Genomic Encyclopedia of Type Strains, Phase IV (KMG-IV): sequencing the most valuable type-strain genomes for metagenomic binning, comparative biology and taxonomic classification.</title>
        <authorList>
            <person name="Goeker M."/>
        </authorList>
    </citation>
    <scope>NUCLEOTIDE SEQUENCE [LARGE SCALE GENOMIC DNA]</scope>
    <source>
        <strain evidence="3 4">DSM 26723</strain>
    </source>
</reference>
<sequence>MSISLMLQSSWRVAPVLLTTLAALALSACGGASRNCVDADEPYLQARNNTPLKVPEGMSSPDRSAALNIPAGAPSRAGDPDMGCLAAPPSYFRSSGTVARSPDEVVASWAQAWSSREADAVIALYSSGFVAPTDTAGATAWLEQRREQVATGPVPDSMIEGLSIEPDGADRRIATFVQKFGVNSLRKQLVLVREAGSWRIVEEKVVTVK</sequence>
<dbReference type="Proteomes" id="UP000588068">
    <property type="component" value="Unassembled WGS sequence"/>
</dbReference>
<dbReference type="EMBL" id="JACHHZ010000002">
    <property type="protein sequence ID" value="MBB6093304.1"/>
    <property type="molecule type" value="Genomic_DNA"/>
</dbReference>
<evidence type="ECO:0000256" key="2">
    <source>
        <dbReference type="SAM" id="SignalP"/>
    </source>
</evidence>